<dbReference type="AlphaFoldDB" id="A0A8H7B4L7"/>
<dbReference type="GeneID" id="62202475"/>
<feature type="region of interest" description="Disordered" evidence="1">
    <location>
        <begin position="1"/>
        <end position="54"/>
    </location>
</feature>
<sequence length="54" mass="6147">MISGHETTVRNLQEKKKKKKKKRGGIKETTTRSTCKDTLNLASEGRRTKDEGRS</sequence>
<reference evidence="2" key="2">
    <citation type="submission" date="2020-08" db="EMBL/GenBank/DDBJ databases">
        <title>Draft Genome Sequence of Cumin Blight Pathogen Alternaria burnsii.</title>
        <authorList>
            <person name="Feng Z."/>
        </authorList>
    </citation>
    <scope>NUCLEOTIDE SEQUENCE</scope>
    <source>
        <strain evidence="2">CBS107.38</strain>
    </source>
</reference>
<organism evidence="2 3">
    <name type="scientific">Alternaria burnsii</name>
    <dbReference type="NCBI Taxonomy" id="1187904"/>
    <lineage>
        <taxon>Eukaryota</taxon>
        <taxon>Fungi</taxon>
        <taxon>Dikarya</taxon>
        <taxon>Ascomycota</taxon>
        <taxon>Pezizomycotina</taxon>
        <taxon>Dothideomycetes</taxon>
        <taxon>Pleosporomycetidae</taxon>
        <taxon>Pleosporales</taxon>
        <taxon>Pleosporineae</taxon>
        <taxon>Pleosporaceae</taxon>
        <taxon>Alternaria</taxon>
        <taxon>Alternaria sect. Alternaria</taxon>
    </lineage>
</organism>
<feature type="compositionally biased region" description="Polar residues" evidence="1">
    <location>
        <begin position="1"/>
        <end position="11"/>
    </location>
</feature>
<feature type="compositionally biased region" description="Basic and acidic residues" evidence="1">
    <location>
        <begin position="44"/>
        <end position="54"/>
    </location>
</feature>
<feature type="compositionally biased region" description="Basic residues" evidence="1">
    <location>
        <begin position="15"/>
        <end position="24"/>
    </location>
</feature>
<dbReference type="RefSeq" id="XP_038787569.1">
    <property type="nucleotide sequence ID" value="XM_038929297.1"/>
</dbReference>
<evidence type="ECO:0000313" key="2">
    <source>
        <dbReference type="EMBL" id="KAF7677391.1"/>
    </source>
</evidence>
<gene>
    <name evidence="2" type="ORF">GT037_004250</name>
</gene>
<accession>A0A8H7B4L7</accession>
<name>A0A8H7B4L7_9PLEO</name>
<proteinExistence type="predicted"/>
<feature type="compositionally biased region" description="Polar residues" evidence="1">
    <location>
        <begin position="31"/>
        <end position="41"/>
    </location>
</feature>
<comment type="caution">
    <text evidence="2">The sequence shown here is derived from an EMBL/GenBank/DDBJ whole genome shotgun (WGS) entry which is preliminary data.</text>
</comment>
<evidence type="ECO:0000256" key="1">
    <source>
        <dbReference type="SAM" id="MobiDB-lite"/>
    </source>
</evidence>
<evidence type="ECO:0000313" key="3">
    <source>
        <dbReference type="Proteomes" id="UP000596902"/>
    </source>
</evidence>
<dbReference type="Proteomes" id="UP000596902">
    <property type="component" value="Unassembled WGS sequence"/>
</dbReference>
<reference evidence="2" key="1">
    <citation type="submission" date="2020-01" db="EMBL/GenBank/DDBJ databases">
        <authorList>
            <person name="Feng Z.H.Z."/>
        </authorList>
    </citation>
    <scope>NUCLEOTIDE SEQUENCE</scope>
    <source>
        <strain evidence="2">CBS107.38</strain>
    </source>
</reference>
<protein>
    <submittedName>
        <fullName evidence="2">Uncharacterized protein</fullName>
    </submittedName>
</protein>
<dbReference type="EMBL" id="JAAABM010000005">
    <property type="protein sequence ID" value="KAF7677391.1"/>
    <property type="molecule type" value="Genomic_DNA"/>
</dbReference>
<keyword evidence="3" id="KW-1185">Reference proteome</keyword>